<protein>
    <recommendedName>
        <fullName evidence="1">InsA N-terminal zinc ribbon domain-containing protein</fullName>
    </recommendedName>
</protein>
<proteinExistence type="predicted"/>
<name>A0A9D1L5Q6_9ACTN</name>
<comment type="caution">
    <text evidence="2">The sequence shown here is derived from an EMBL/GenBank/DDBJ whole genome shotgun (WGS) entry which is preliminary data.</text>
</comment>
<evidence type="ECO:0000313" key="3">
    <source>
        <dbReference type="Proteomes" id="UP000824078"/>
    </source>
</evidence>
<dbReference type="Pfam" id="PF03811">
    <property type="entry name" value="Zn_ribbon_InsA"/>
    <property type="match status" value="1"/>
</dbReference>
<dbReference type="InterPro" id="IPR003220">
    <property type="entry name" value="InsA_N_dom_Znf"/>
</dbReference>
<reference evidence="2" key="2">
    <citation type="journal article" date="2021" name="PeerJ">
        <title>Extensive microbial diversity within the chicken gut microbiome revealed by metagenomics and culture.</title>
        <authorList>
            <person name="Gilroy R."/>
            <person name="Ravi A."/>
            <person name="Getino M."/>
            <person name="Pursley I."/>
            <person name="Horton D.L."/>
            <person name="Alikhan N.F."/>
            <person name="Baker D."/>
            <person name="Gharbi K."/>
            <person name="Hall N."/>
            <person name="Watson M."/>
            <person name="Adriaenssens E.M."/>
            <person name="Foster-Nyarko E."/>
            <person name="Jarju S."/>
            <person name="Secka A."/>
            <person name="Antonio M."/>
            <person name="Oren A."/>
            <person name="Chaudhuri R.R."/>
            <person name="La Ragione R."/>
            <person name="Hildebrand F."/>
            <person name="Pallen M.J."/>
        </authorList>
    </citation>
    <scope>NUCLEOTIDE SEQUENCE</scope>
    <source>
        <strain evidence="2">ChiHjej12B11-29160</strain>
    </source>
</reference>
<organism evidence="2 3">
    <name type="scientific">Candidatus Coprovicinus avistercoris</name>
    <dbReference type="NCBI Taxonomy" id="2840754"/>
    <lineage>
        <taxon>Bacteria</taxon>
        <taxon>Bacillati</taxon>
        <taxon>Actinomycetota</taxon>
        <taxon>Coriobacteriia</taxon>
        <taxon>Coriobacteriales</taxon>
        <taxon>Coriobacteriaceae</taxon>
        <taxon>Coriobacteriaceae incertae sedis</taxon>
        <taxon>Candidatus Coprovicinus</taxon>
    </lineage>
</organism>
<feature type="domain" description="InsA N-terminal zinc ribbon" evidence="1">
    <location>
        <begin position="21"/>
        <end position="47"/>
    </location>
</feature>
<evidence type="ECO:0000313" key="2">
    <source>
        <dbReference type="EMBL" id="HIU24263.1"/>
    </source>
</evidence>
<accession>A0A9D1L5Q6</accession>
<dbReference type="Proteomes" id="UP000824078">
    <property type="component" value="Unassembled WGS sequence"/>
</dbReference>
<sequence>MAENQTVKIRISREIGMKAYRCPACGAAMKRNGKMGAGVQRWRCRSCGTSKT</sequence>
<dbReference type="GO" id="GO:0006313">
    <property type="term" value="P:DNA transposition"/>
    <property type="evidence" value="ECO:0007669"/>
    <property type="project" value="InterPro"/>
</dbReference>
<evidence type="ECO:0000259" key="1">
    <source>
        <dbReference type="Pfam" id="PF03811"/>
    </source>
</evidence>
<dbReference type="EMBL" id="DVMQ01000016">
    <property type="protein sequence ID" value="HIU24263.1"/>
    <property type="molecule type" value="Genomic_DNA"/>
</dbReference>
<gene>
    <name evidence="2" type="ORF">IAD17_05020</name>
</gene>
<dbReference type="AlphaFoldDB" id="A0A9D1L5Q6"/>
<reference evidence="2" key="1">
    <citation type="submission" date="2020-10" db="EMBL/GenBank/DDBJ databases">
        <authorList>
            <person name="Gilroy R."/>
        </authorList>
    </citation>
    <scope>NUCLEOTIDE SEQUENCE</scope>
    <source>
        <strain evidence="2">ChiHjej12B11-29160</strain>
    </source>
</reference>